<dbReference type="GO" id="GO:0006886">
    <property type="term" value="P:intracellular protein transport"/>
    <property type="evidence" value="ECO:0007669"/>
    <property type="project" value="InterPro"/>
</dbReference>
<evidence type="ECO:0000259" key="4">
    <source>
        <dbReference type="Pfam" id="PF07064"/>
    </source>
</evidence>
<dbReference type="GO" id="GO:0034066">
    <property type="term" value="C:Ric1-Rgp1 guanyl-nucleotide exchange factor complex"/>
    <property type="evidence" value="ECO:0007669"/>
    <property type="project" value="InterPro"/>
</dbReference>
<dbReference type="Pfam" id="PF25440">
    <property type="entry name" value="Beta-prop_RIC1_2nd"/>
    <property type="match status" value="1"/>
</dbReference>
<proteinExistence type="predicted"/>
<dbReference type="GO" id="GO:0042147">
    <property type="term" value="P:retrograde transport, endosome to Golgi"/>
    <property type="evidence" value="ECO:0007669"/>
    <property type="project" value="TreeGrafter"/>
</dbReference>
<comment type="caution">
    <text evidence="5">The sequence shown here is derived from an EMBL/GenBank/DDBJ whole genome shotgun (WGS) entry which is preliminary data.</text>
</comment>
<dbReference type="GO" id="GO:0005829">
    <property type="term" value="C:cytosol"/>
    <property type="evidence" value="ECO:0007669"/>
    <property type="project" value="TreeGrafter"/>
</dbReference>
<keyword evidence="2" id="KW-0472">Membrane</keyword>
<evidence type="ECO:0000313" key="6">
    <source>
        <dbReference type="Proteomes" id="UP001054945"/>
    </source>
</evidence>
<name>A0AAV4MLU8_CAEEX</name>
<dbReference type="InterPro" id="IPR040096">
    <property type="entry name" value="Ric1"/>
</dbReference>
<evidence type="ECO:0000256" key="3">
    <source>
        <dbReference type="ARBA" id="ARBA00029879"/>
    </source>
</evidence>
<dbReference type="Proteomes" id="UP001054945">
    <property type="component" value="Unassembled WGS sequence"/>
</dbReference>
<evidence type="ECO:0000313" key="5">
    <source>
        <dbReference type="EMBL" id="GIX72537.1"/>
    </source>
</evidence>
<dbReference type="Pfam" id="PF07064">
    <property type="entry name" value="RIC1"/>
    <property type="match status" value="1"/>
</dbReference>
<dbReference type="InterPro" id="IPR009771">
    <property type="entry name" value="RIC1_C"/>
</dbReference>
<dbReference type="PANTHER" id="PTHR22746">
    <property type="entry name" value="RAB6A-GEF COMPLEX PARTNER PROTEIN 1"/>
    <property type="match status" value="1"/>
</dbReference>
<sequence length="746" mass="83836">MKFVSIHKESKLDNQFVRVVKMDSQVLQLSALGDRLLVFCADSHLTLFLLQRKTSPTTFLLVTRLLELDVSNLVFHPACVVSSLLTSLCTETVRWPRKGDESILLNICGRLLLLQQDPVSRTSDVVNNNSQKIPSYGLPTVLASCVENVWVCSHSSKETPHLTEALWIACGAHGMRVGMAAIISERWRKQRAHNFMSKRIMLPVPVYIYPLAVLYEDAVILGAENETVLLPADSYCKHPFCIISRTSQVYLHQILRQLLKRNLGYHAWEIARSCSTLPYFPHSLELLLHEILEEEATSSDPIPDALLPRVIDFIQEFPVFLQTVVQCARKTELALWPYLFSAVGNPRNLFQACLNHGQLETAASYLIILQNLELSSISQQHATLLLDSALEAGKWEILKAIDPSDNDSVPRSFIPPNKYGLPHSTPPVSPSEDDLSFVLGTVSLTRGGFAKSTTVSQKLASAIQDKSSRVQHQDIARTISDPHTIPRRRRVSEHKEKGNSDEFFIDTLLSRHARKLLNSGKLKDLGYFAAHLDFHLITFFTKRKLPKQKESLLTLDTSENSSLWTEDSLAAFDDENFSSLSLPIELDSISEELMSHGPLETEVQLRYLLQLLLEAGCLDWALLIAIILRDVMSVIRVVNSAKQVEQFPNILKHLREGMASIEQWAEKECLGYKNFMILVHNQAKALSKMSSPASSLLKLDMQSTTENFCSDMYDNDQNHHRLSTSSDIPGIEGTLVLHGTSLDKGR</sequence>
<reference evidence="5 6" key="1">
    <citation type="submission" date="2021-06" db="EMBL/GenBank/DDBJ databases">
        <title>Caerostris extrusa draft genome.</title>
        <authorList>
            <person name="Kono N."/>
            <person name="Arakawa K."/>
        </authorList>
    </citation>
    <scope>NUCLEOTIDE SEQUENCE [LARGE SCALE GENOMIC DNA]</scope>
</reference>
<comment type="subcellular location">
    <subcellularLocation>
        <location evidence="1">Membrane</location>
    </subcellularLocation>
</comment>
<evidence type="ECO:0000256" key="2">
    <source>
        <dbReference type="ARBA" id="ARBA00023136"/>
    </source>
</evidence>
<dbReference type="PANTHER" id="PTHR22746:SF10">
    <property type="entry name" value="GUANINE NUCLEOTIDE EXCHANGE FACTOR SUBUNIT RIC1"/>
    <property type="match status" value="1"/>
</dbReference>
<dbReference type="EMBL" id="BPLR01019857">
    <property type="protein sequence ID" value="GIX72537.1"/>
    <property type="molecule type" value="Genomic_DNA"/>
</dbReference>
<organism evidence="5 6">
    <name type="scientific">Caerostris extrusa</name>
    <name type="common">Bark spider</name>
    <name type="synonym">Caerostris bankana</name>
    <dbReference type="NCBI Taxonomy" id="172846"/>
    <lineage>
        <taxon>Eukaryota</taxon>
        <taxon>Metazoa</taxon>
        <taxon>Ecdysozoa</taxon>
        <taxon>Arthropoda</taxon>
        <taxon>Chelicerata</taxon>
        <taxon>Arachnida</taxon>
        <taxon>Araneae</taxon>
        <taxon>Araneomorphae</taxon>
        <taxon>Entelegynae</taxon>
        <taxon>Araneoidea</taxon>
        <taxon>Araneidae</taxon>
        <taxon>Caerostris</taxon>
    </lineage>
</organism>
<evidence type="ECO:0000256" key="1">
    <source>
        <dbReference type="ARBA" id="ARBA00004370"/>
    </source>
</evidence>
<keyword evidence="6" id="KW-1185">Reference proteome</keyword>
<accession>A0AAV4MLU8</accession>
<gene>
    <name evidence="5" type="primary">RIC1</name>
    <name evidence="5" type="ORF">CEXT_466541</name>
</gene>
<protein>
    <recommendedName>
        <fullName evidence="3">Protein RIC1 homolog</fullName>
    </recommendedName>
</protein>
<dbReference type="AlphaFoldDB" id="A0AAV4MLU8"/>
<feature type="domain" description="RIC1 C-terminal alpha solenoid region" evidence="4">
    <location>
        <begin position="252"/>
        <end position="399"/>
    </location>
</feature>
<dbReference type="GO" id="GO:0000139">
    <property type="term" value="C:Golgi membrane"/>
    <property type="evidence" value="ECO:0007669"/>
    <property type="project" value="TreeGrafter"/>
</dbReference>